<dbReference type="SUPFAM" id="SSF53098">
    <property type="entry name" value="Ribonuclease H-like"/>
    <property type="match status" value="1"/>
</dbReference>
<protein>
    <recommendedName>
        <fullName evidence="2">Transposase DDE domain-containing protein</fullName>
    </recommendedName>
</protein>
<keyword evidence="1" id="KW-1133">Transmembrane helix</keyword>
<comment type="caution">
    <text evidence="3">The sequence shown here is derived from an EMBL/GenBank/DDBJ whole genome shotgun (WGS) entry which is preliminary data.</text>
</comment>
<organism evidence="3 4">
    <name type="scientific">bacterium (Candidatus Ratteibacteria) CG_4_9_14_3_um_filter_41_21</name>
    <dbReference type="NCBI Taxonomy" id="2014289"/>
    <lineage>
        <taxon>Bacteria</taxon>
        <taxon>Candidatus Ratteibacteria</taxon>
    </lineage>
</organism>
<accession>A0A2M7YEI1</accession>
<feature type="transmembrane region" description="Helical" evidence="1">
    <location>
        <begin position="20"/>
        <end position="38"/>
    </location>
</feature>
<dbReference type="EMBL" id="PFWI01000238">
    <property type="protein sequence ID" value="PJA61392.1"/>
    <property type="molecule type" value="Genomic_DNA"/>
</dbReference>
<evidence type="ECO:0000313" key="4">
    <source>
        <dbReference type="Proteomes" id="UP000229213"/>
    </source>
</evidence>
<evidence type="ECO:0000256" key="1">
    <source>
        <dbReference type="SAM" id="Phobius"/>
    </source>
</evidence>
<feature type="transmembrane region" description="Helical" evidence="1">
    <location>
        <begin position="59"/>
        <end position="77"/>
    </location>
</feature>
<dbReference type="Proteomes" id="UP000229213">
    <property type="component" value="Unassembled WGS sequence"/>
</dbReference>
<proteinExistence type="predicted"/>
<name>A0A2M7YEI1_9BACT</name>
<feature type="domain" description="Transposase DDE" evidence="2">
    <location>
        <begin position="107"/>
        <end position="391"/>
    </location>
</feature>
<dbReference type="InterPro" id="IPR012337">
    <property type="entry name" value="RNaseH-like_sf"/>
</dbReference>
<evidence type="ECO:0000313" key="3">
    <source>
        <dbReference type="EMBL" id="PJA61392.1"/>
    </source>
</evidence>
<keyword evidence="1" id="KW-0812">Transmembrane</keyword>
<evidence type="ECO:0000259" key="2">
    <source>
        <dbReference type="Pfam" id="PF13701"/>
    </source>
</evidence>
<dbReference type="InterPro" id="IPR025668">
    <property type="entry name" value="Tnp_DDE_dom"/>
</dbReference>
<sequence length="420" mass="49148">MEIKDIKVEFEGDTLTKYGLFALLVWFLIDILHLPKRLKLLTVKNKRNRERPTKRRHKPFPAFKMCLALVVIILLGIKRFEKIKPLLSTEEKLANLIGLPRFFGVTTARNFINEFSLWHLRQLDAVNTQILKEFGESSIQDLPILDIDGTTHSVESQKREKAVIGYNKKNKGKPCYQWSVGFIREEAISQKLHPGNTKTGAFSHFEETVSDTQKKLGIKNLIIRVDGLYCNSKMLNYCFSEGHQFVTTANYNWVRAYKDTKLEEANWRQYDEKTRLYDLGWGKTLNHCPNKLRIILVEKEQEKLKMKKRKKLLRYAIITNISFLSEPESIYEFHHQRQTIENFFKEAKNPFNAGKMPSQLFRGNEAYLHLVTIAYNCFHIFKKNICQQASEESLLRHLKIGLSPMEQNYPQKMTKSGLLE</sequence>
<dbReference type="AlphaFoldDB" id="A0A2M7YEI1"/>
<keyword evidence="1" id="KW-0472">Membrane</keyword>
<dbReference type="Pfam" id="PF13701">
    <property type="entry name" value="DDE_Tnp_1_4"/>
    <property type="match status" value="1"/>
</dbReference>
<gene>
    <name evidence="3" type="ORF">CO162_06555</name>
</gene>
<reference evidence="4" key="1">
    <citation type="submission" date="2017-09" db="EMBL/GenBank/DDBJ databases">
        <title>Depth-based differentiation of microbial function through sediment-hosted aquifers and enrichment of novel symbionts in the deep terrestrial subsurface.</title>
        <authorList>
            <person name="Probst A.J."/>
            <person name="Ladd B."/>
            <person name="Jarett J.K."/>
            <person name="Geller-Mcgrath D.E."/>
            <person name="Sieber C.M.K."/>
            <person name="Emerson J.B."/>
            <person name="Anantharaman K."/>
            <person name="Thomas B.C."/>
            <person name="Malmstrom R."/>
            <person name="Stieglmeier M."/>
            <person name="Klingl A."/>
            <person name="Woyke T."/>
            <person name="Ryan C.M."/>
            <person name="Banfield J.F."/>
        </authorList>
    </citation>
    <scope>NUCLEOTIDE SEQUENCE [LARGE SCALE GENOMIC DNA]</scope>
</reference>